<dbReference type="RefSeq" id="WP_049940627.1">
    <property type="nucleotide sequence ID" value="NZ_CAUGEC010000038.1"/>
</dbReference>
<dbReference type="AlphaFoldDB" id="A0A173SIE1"/>
<dbReference type="PROSITE" id="PS01011">
    <property type="entry name" value="FOLYLPOLYGLU_SYNT_1"/>
    <property type="match status" value="1"/>
</dbReference>
<dbReference type="SUPFAM" id="SSF53623">
    <property type="entry name" value="MurD-like peptide ligases, catalytic domain"/>
    <property type="match status" value="1"/>
</dbReference>
<keyword evidence="7 11" id="KW-0067">ATP-binding</keyword>
<keyword evidence="8" id="KW-0460">Magnesium</keyword>
<dbReference type="NCBIfam" id="TIGR01499">
    <property type="entry name" value="folC"/>
    <property type="match status" value="1"/>
</dbReference>
<comment type="cofactor">
    <cofactor evidence="1">
        <name>Mg(2+)</name>
        <dbReference type="ChEBI" id="CHEBI:18420"/>
    </cofactor>
</comment>
<reference evidence="14 16" key="1">
    <citation type="submission" date="2015-09" db="EMBL/GenBank/DDBJ databases">
        <authorList>
            <consortium name="Pathogen Informatics"/>
        </authorList>
    </citation>
    <scope>NUCLEOTIDE SEQUENCE [LARGE SCALE GENOMIC DNA]</scope>
    <source>
        <strain evidence="14 16">2789STDY5834966</strain>
    </source>
</reference>
<dbReference type="GO" id="GO:0005737">
    <property type="term" value="C:cytoplasm"/>
    <property type="evidence" value="ECO:0007669"/>
    <property type="project" value="TreeGrafter"/>
</dbReference>
<gene>
    <name evidence="14" type="primary">fgs_2</name>
    <name evidence="15" type="ORF">DWZ29_12745</name>
    <name evidence="14" type="ORF">ERS852578_00950</name>
</gene>
<dbReference type="OrthoDB" id="9809356at2"/>
<evidence type="ECO:0000256" key="11">
    <source>
        <dbReference type="PIRNR" id="PIRNR001563"/>
    </source>
</evidence>
<dbReference type="EMBL" id="QRQO01000043">
    <property type="protein sequence ID" value="RHN10985.1"/>
    <property type="molecule type" value="Genomic_DNA"/>
</dbReference>
<evidence type="ECO:0000313" key="15">
    <source>
        <dbReference type="EMBL" id="RHN10985.1"/>
    </source>
</evidence>
<evidence type="ECO:0000256" key="7">
    <source>
        <dbReference type="ARBA" id="ARBA00022840"/>
    </source>
</evidence>
<dbReference type="InterPro" id="IPR036615">
    <property type="entry name" value="Mur_ligase_C_dom_sf"/>
</dbReference>
<dbReference type="InterPro" id="IPR036565">
    <property type="entry name" value="Mur-like_cat_sf"/>
</dbReference>
<dbReference type="Proteomes" id="UP000095390">
    <property type="component" value="Unassembled WGS sequence"/>
</dbReference>
<dbReference type="InterPro" id="IPR018109">
    <property type="entry name" value="Folylpolyglutamate_synth_CS"/>
</dbReference>
<dbReference type="GeneID" id="75049242"/>
<feature type="domain" description="Mur ligase central" evidence="13">
    <location>
        <begin position="45"/>
        <end position="271"/>
    </location>
</feature>
<comment type="similarity">
    <text evidence="2 11">Belongs to the folylpolyglutamate synthase family.</text>
</comment>
<evidence type="ECO:0000256" key="10">
    <source>
        <dbReference type="ARBA" id="ARBA00047493"/>
    </source>
</evidence>
<evidence type="ECO:0000256" key="3">
    <source>
        <dbReference type="ARBA" id="ARBA00013025"/>
    </source>
</evidence>
<organism evidence="14 16">
    <name type="scientific">Anaerobutyricum hallii</name>
    <dbReference type="NCBI Taxonomy" id="39488"/>
    <lineage>
        <taxon>Bacteria</taxon>
        <taxon>Bacillati</taxon>
        <taxon>Bacillota</taxon>
        <taxon>Clostridia</taxon>
        <taxon>Lachnospirales</taxon>
        <taxon>Lachnospiraceae</taxon>
        <taxon>Anaerobutyricum</taxon>
    </lineage>
</organism>
<evidence type="ECO:0000256" key="6">
    <source>
        <dbReference type="ARBA" id="ARBA00022741"/>
    </source>
</evidence>
<dbReference type="GO" id="GO:0046872">
    <property type="term" value="F:metal ion binding"/>
    <property type="evidence" value="ECO:0007669"/>
    <property type="project" value="UniProtKB-KW"/>
</dbReference>
<dbReference type="GO" id="GO:0004326">
    <property type="term" value="F:tetrahydrofolylpolyglutamate synthase activity"/>
    <property type="evidence" value="ECO:0007669"/>
    <property type="project" value="UniProtKB-EC"/>
</dbReference>
<dbReference type="PANTHER" id="PTHR11136">
    <property type="entry name" value="FOLYLPOLYGLUTAMATE SYNTHASE-RELATED"/>
    <property type="match status" value="1"/>
</dbReference>
<evidence type="ECO:0000256" key="9">
    <source>
        <dbReference type="ARBA" id="ARBA00030592"/>
    </source>
</evidence>
<dbReference type="InterPro" id="IPR004101">
    <property type="entry name" value="Mur_ligase_C"/>
</dbReference>
<protein>
    <recommendedName>
        <fullName evidence="3">tetrahydrofolate synthase</fullName>
        <ecNumber evidence="3">6.3.2.17</ecNumber>
    </recommendedName>
    <alternativeName>
        <fullName evidence="9">Tetrahydrofolylpolyglutamate synthase</fullName>
    </alternativeName>
</protein>
<dbReference type="Pfam" id="PF08245">
    <property type="entry name" value="Mur_ligase_M"/>
    <property type="match status" value="1"/>
</dbReference>
<evidence type="ECO:0000256" key="4">
    <source>
        <dbReference type="ARBA" id="ARBA00022598"/>
    </source>
</evidence>
<evidence type="ECO:0000256" key="1">
    <source>
        <dbReference type="ARBA" id="ARBA00001946"/>
    </source>
</evidence>
<evidence type="ECO:0000256" key="5">
    <source>
        <dbReference type="ARBA" id="ARBA00022723"/>
    </source>
</evidence>
<evidence type="ECO:0000313" key="14">
    <source>
        <dbReference type="EMBL" id="CUM89796.1"/>
    </source>
</evidence>
<dbReference type="FunFam" id="3.40.1190.10:FF:000011">
    <property type="entry name" value="Folylpolyglutamate synthase/dihydrofolate synthase"/>
    <property type="match status" value="1"/>
</dbReference>
<keyword evidence="6 11" id="KW-0547">Nucleotide-binding</keyword>
<comment type="catalytic activity">
    <reaction evidence="10">
        <text>(6S)-5,6,7,8-tetrahydrofolyl-(gamma-L-Glu)(n) + L-glutamate + ATP = (6S)-5,6,7,8-tetrahydrofolyl-(gamma-L-Glu)(n+1) + ADP + phosphate + H(+)</text>
        <dbReference type="Rhea" id="RHEA:10580"/>
        <dbReference type="Rhea" id="RHEA-COMP:14738"/>
        <dbReference type="Rhea" id="RHEA-COMP:14740"/>
        <dbReference type="ChEBI" id="CHEBI:15378"/>
        <dbReference type="ChEBI" id="CHEBI:29985"/>
        <dbReference type="ChEBI" id="CHEBI:30616"/>
        <dbReference type="ChEBI" id="CHEBI:43474"/>
        <dbReference type="ChEBI" id="CHEBI:141005"/>
        <dbReference type="ChEBI" id="CHEBI:456216"/>
        <dbReference type="EC" id="6.3.2.17"/>
    </reaction>
</comment>
<dbReference type="PIRSF" id="PIRSF001563">
    <property type="entry name" value="Folylpolyglu_synth"/>
    <property type="match status" value="1"/>
</dbReference>
<evidence type="ECO:0000313" key="17">
    <source>
        <dbReference type="Proteomes" id="UP000283700"/>
    </source>
</evidence>
<dbReference type="InterPro" id="IPR001645">
    <property type="entry name" value="Folylpolyglutamate_synth"/>
</dbReference>
<dbReference type="Pfam" id="PF02875">
    <property type="entry name" value="Mur_ligase_C"/>
    <property type="match status" value="1"/>
</dbReference>
<reference evidence="15 17" key="2">
    <citation type="submission" date="2018-08" db="EMBL/GenBank/DDBJ databases">
        <title>A genome reference for cultivated species of the human gut microbiota.</title>
        <authorList>
            <person name="Zou Y."/>
            <person name="Xue W."/>
            <person name="Luo G."/>
        </authorList>
    </citation>
    <scope>NUCLEOTIDE SEQUENCE [LARGE SCALE GENOMIC DNA]</scope>
    <source>
        <strain evidence="15 17">AF31-17AC</strain>
    </source>
</reference>
<dbReference type="EC" id="6.3.2.17" evidence="3"/>
<dbReference type="GO" id="GO:0008841">
    <property type="term" value="F:dihydrofolate synthase activity"/>
    <property type="evidence" value="ECO:0007669"/>
    <property type="project" value="TreeGrafter"/>
</dbReference>
<evidence type="ECO:0000256" key="8">
    <source>
        <dbReference type="ARBA" id="ARBA00022842"/>
    </source>
</evidence>
<dbReference type="InterPro" id="IPR013221">
    <property type="entry name" value="Mur_ligase_cen"/>
</dbReference>
<dbReference type="Proteomes" id="UP000283700">
    <property type="component" value="Unassembled WGS sequence"/>
</dbReference>
<dbReference type="GO" id="GO:0005524">
    <property type="term" value="F:ATP binding"/>
    <property type="evidence" value="ECO:0007669"/>
    <property type="project" value="UniProtKB-KW"/>
</dbReference>
<keyword evidence="4 11" id="KW-0436">Ligase</keyword>
<evidence type="ECO:0000313" key="16">
    <source>
        <dbReference type="Proteomes" id="UP000095390"/>
    </source>
</evidence>
<evidence type="ECO:0000256" key="2">
    <source>
        <dbReference type="ARBA" id="ARBA00008276"/>
    </source>
</evidence>
<dbReference type="Gene3D" id="3.40.1190.10">
    <property type="entry name" value="Mur-like, catalytic domain"/>
    <property type="match status" value="1"/>
</dbReference>
<sequence length="428" mass="47854">MMTYSEMEREINEIPKFGAKASLSNLSDYLELANHPERNLRVIHIAGTNGKGSVSAYIDSILRQAGYTTALFTSPHLVKINERFRINFKECSDEELILAWCQVKSFMEKGEKQGLQPLTFFEILFLMGMILFSQKEIDYCILETGLGGRLDATVLSDPVLSIITSISYDHMEILGDTIEKIAAEKAGIIKNGIPVVAVDEENGAFPVIERTAKEKKSPVYGLKSQDLTILKKYENKIDFSINSRYYKISNLKVKSYASYQVQNAALAALAAHVLLPDLAENVIRNGILEMFWAGRMEEIAENVYVDGAHNPGAVRQIYNSLADSDKEWLLLFAVCSDKDYTEMIRILGKIPWKRIYITKIDSARGADTAAVRQCFEEAAGCPICEFESAGEAFKAALRDRGDEKEENLLCLGSLYLVGEIKELAATMF</sequence>
<dbReference type="Gene3D" id="3.90.190.20">
    <property type="entry name" value="Mur ligase, C-terminal domain"/>
    <property type="match status" value="1"/>
</dbReference>
<dbReference type="EMBL" id="CYYC01000008">
    <property type="protein sequence ID" value="CUM89796.1"/>
    <property type="molecule type" value="Genomic_DNA"/>
</dbReference>
<feature type="domain" description="Mur ligase C-terminal" evidence="12">
    <location>
        <begin position="294"/>
        <end position="412"/>
    </location>
</feature>
<evidence type="ECO:0000259" key="12">
    <source>
        <dbReference type="Pfam" id="PF02875"/>
    </source>
</evidence>
<keyword evidence="5" id="KW-0479">Metal-binding</keyword>
<proteinExistence type="inferred from homology"/>
<accession>A0A173SIE1</accession>
<evidence type="ECO:0000259" key="13">
    <source>
        <dbReference type="Pfam" id="PF08245"/>
    </source>
</evidence>
<dbReference type="SUPFAM" id="SSF53244">
    <property type="entry name" value="MurD-like peptide ligases, peptide-binding domain"/>
    <property type="match status" value="1"/>
</dbReference>
<dbReference type="PANTHER" id="PTHR11136:SF0">
    <property type="entry name" value="DIHYDROFOLATE SYNTHETASE-RELATED"/>
    <property type="match status" value="1"/>
</dbReference>
<name>A0A173SIE1_9FIRM</name>